<name>A0A3R7AYC9_APHAT</name>
<dbReference type="InterPro" id="IPR050731">
    <property type="entry name" value="HRD1_E3_ubiq-ligases"/>
</dbReference>
<dbReference type="GO" id="GO:0008270">
    <property type="term" value="F:zinc ion binding"/>
    <property type="evidence" value="ECO:0007669"/>
    <property type="project" value="UniProtKB-KW"/>
</dbReference>
<protein>
    <recommendedName>
        <fullName evidence="5">RING-type domain-containing protein</fullName>
    </recommendedName>
</protein>
<dbReference type="EMBL" id="QUTG01003306">
    <property type="protein sequence ID" value="RHY92122.1"/>
    <property type="molecule type" value="Genomic_DNA"/>
</dbReference>
<feature type="domain" description="RING-type" evidence="5">
    <location>
        <begin position="138"/>
        <end position="183"/>
    </location>
</feature>
<sequence length="290" mass="32982">MVVGPPGVRVLHGLVATVAFFFCNFSTLEAVLLDILLDLGSRIVATALVVPVHMSSKYVRLKDPTFHLNGDAPHIRFDLAYTSNLKSITKLFHNPVLFQQLQTTAIRPAMRRVLPSYVLEQRRLNEEDNAHHIKTTSCAICWESWGDVDFCSSPPHHLPCGHGFHLSCVREWMKRDATCPLCRRALPSVQDTFEIDHVATTLIPSNSRLSRGEMVVVLKRRRSEVDSNMGGFPIRCTVDGHVLSMLQWRRLGLRWFKVLLDDWLREYVLQIVGFALCYKSLLWGVSYIAT</sequence>
<dbReference type="AlphaFoldDB" id="A0A3R7AYC9"/>
<dbReference type="SUPFAM" id="SSF57850">
    <property type="entry name" value="RING/U-box"/>
    <property type="match status" value="1"/>
</dbReference>
<dbReference type="EMBL" id="QUTH01003117">
    <property type="protein sequence ID" value="RHZ21664.1"/>
    <property type="molecule type" value="Genomic_DNA"/>
</dbReference>
<dbReference type="PROSITE" id="PS50089">
    <property type="entry name" value="ZF_RING_2"/>
    <property type="match status" value="1"/>
</dbReference>
<reference evidence="8 9" key="1">
    <citation type="submission" date="2018-08" db="EMBL/GenBank/DDBJ databases">
        <title>Aphanomyces genome sequencing and annotation.</title>
        <authorList>
            <person name="Minardi D."/>
            <person name="Oidtmann B."/>
            <person name="Van Der Giezen M."/>
            <person name="Studholme D.J."/>
        </authorList>
    </citation>
    <scope>NUCLEOTIDE SEQUENCE [LARGE SCALE GENOMIC DNA]</scope>
    <source>
        <strain evidence="7 8">Da</strain>
        <strain evidence="6 9">Sv</strain>
    </source>
</reference>
<evidence type="ECO:0000256" key="2">
    <source>
        <dbReference type="ARBA" id="ARBA00022771"/>
    </source>
</evidence>
<evidence type="ECO:0000313" key="6">
    <source>
        <dbReference type="EMBL" id="RHY92122.1"/>
    </source>
</evidence>
<organism evidence="7 8">
    <name type="scientific">Aphanomyces astaci</name>
    <name type="common">Crayfish plague agent</name>
    <dbReference type="NCBI Taxonomy" id="112090"/>
    <lineage>
        <taxon>Eukaryota</taxon>
        <taxon>Sar</taxon>
        <taxon>Stramenopiles</taxon>
        <taxon>Oomycota</taxon>
        <taxon>Saprolegniomycetes</taxon>
        <taxon>Saprolegniales</taxon>
        <taxon>Verrucalvaceae</taxon>
        <taxon>Aphanomyces</taxon>
    </lineage>
</organism>
<evidence type="ECO:0000256" key="4">
    <source>
        <dbReference type="PROSITE-ProRule" id="PRU00175"/>
    </source>
</evidence>
<evidence type="ECO:0000313" key="9">
    <source>
        <dbReference type="Proteomes" id="UP000285712"/>
    </source>
</evidence>
<keyword evidence="3" id="KW-0862">Zinc</keyword>
<evidence type="ECO:0000313" key="7">
    <source>
        <dbReference type="EMBL" id="RHZ21664.1"/>
    </source>
</evidence>
<dbReference type="VEuPathDB" id="FungiDB:H257_03925"/>
<dbReference type="Proteomes" id="UP000285712">
    <property type="component" value="Unassembled WGS sequence"/>
</dbReference>
<dbReference type="GO" id="GO:0043161">
    <property type="term" value="P:proteasome-mediated ubiquitin-dependent protein catabolic process"/>
    <property type="evidence" value="ECO:0007669"/>
    <property type="project" value="TreeGrafter"/>
</dbReference>
<proteinExistence type="predicted"/>
<keyword evidence="2 4" id="KW-0863">Zinc-finger</keyword>
<accession>A0A3R7AYC9</accession>
<evidence type="ECO:0000256" key="1">
    <source>
        <dbReference type="ARBA" id="ARBA00022723"/>
    </source>
</evidence>
<dbReference type="GO" id="GO:0012505">
    <property type="term" value="C:endomembrane system"/>
    <property type="evidence" value="ECO:0007669"/>
    <property type="project" value="TreeGrafter"/>
</dbReference>
<dbReference type="Proteomes" id="UP000285430">
    <property type="component" value="Unassembled WGS sequence"/>
</dbReference>
<evidence type="ECO:0000259" key="5">
    <source>
        <dbReference type="PROSITE" id="PS50089"/>
    </source>
</evidence>
<dbReference type="Gene3D" id="3.30.40.10">
    <property type="entry name" value="Zinc/RING finger domain, C3HC4 (zinc finger)"/>
    <property type="match status" value="1"/>
</dbReference>
<dbReference type="Pfam" id="PF13639">
    <property type="entry name" value="zf-RING_2"/>
    <property type="match status" value="1"/>
</dbReference>
<evidence type="ECO:0000256" key="3">
    <source>
        <dbReference type="ARBA" id="ARBA00022833"/>
    </source>
</evidence>
<comment type="caution">
    <text evidence="7">The sequence shown here is derived from an EMBL/GenBank/DDBJ whole genome shotgun (WGS) entry which is preliminary data.</text>
</comment>
<keyword evidence="1" id="KW-0479">Metal-binding</keyword>
<gene>
    <name evidence="6" type="ORF">DYB35_004306</name>
    <name evidence="7" type="ORF">DYB37_002047</name>
</gene>
<dbReference type="InterPro" id="IPR013083">
    <property type="entry name" value="Znf_RING/FYVE/PHD"/>
</dbReference>
<dbReference type="SMART" id="SM00184">
    <property type="entry name" value="RING"/>
    <property type="match status" value="1"/>
</dbReference>
<dbReference type="GO" id="GO:0061630">
    <property type="term" value="F:ubiquitin protein ligase activity"/>
    <property type="evidence" value="ECO:0007669"/>
    <property type="project" value="TreeGrafter"/>
</dbReference>
<dbReference type="PANTHER" id="PTHR22763">
    <property type="entry name" value="RING ZINC FINGER PROTEIN"/>
    <property type="match status" value="1"/>
</dbReference>
<evidence type="ECO:0000313" key="8">
    <source>
        <dbReference type="Proteomes" id="UP000285430"/>
    </source>
</evidence>
<dbReference type="InterPro" id="IPR001841">
    <property type="entry name" value="Znf_RING"/>
</dbReference>